<comment type="function">
    <text evidence="2">Is required to sustain N(2)-dependent growth in the presence of low levels of carbon monoxide (CO). Probably acts by protecting the N(2) fixation ability of the nitrogenase complex, which is inactivated in the presence of CO.</text>
</comment>
<dbReference type="HAMAP" id="MF_02117">
    <property type="entry name" value="CowN"/>
    <property type="match status" value="1"/>
</dbReference>
<dbReference type="NCBIfam" id="NF033689">
    <property type="entry name" value="N2Fix_CO_CowN"/>
    <property type="match status" value="1"/>
</dbReference>
<evidence type="ECO:0000313" key="4">
    <source>
        <dbReference type="Proteomes" id="UP000683428"/>
    </source>
</evidence>
<accession>A0A975SPE2</accession>
<keyword evidence="4" id="KW-1185">Reference proteome</keyword>
<organism evidence="3 4">
    <name type="scientific">Azospira inquinata</name>
    <dbReference type="NCBI Taxonomy" id="2785627"/>
    <lineage>
        <taxon>Bacteria</taxon>
        <taxon>Pseudomonadati</taxon>
        <taxon>Pseudomonadota</taxon>
        <taxon>Betaproteobacteria</taxon>
        <taxon>Rhodocyclales</taxon>
        <taxon>Rhodocyclaceae</taxon>
        <taxon>Azospira</taxon>
    </lineage>
</organism>
<name>A0A975SPE2_9RHOO</name>
<dbReference type="Pfam" id="PF20543">
    <property type="entry name" value="CowN"/>
    <property type="match status" value="1"/>
</dbReference>
<evidence type="ECO:0000256" key="1">
    <source>
        <dbReference type="ARBA" id="ARBA00023231"/>
    </source>
</evidence>
<dbReference type="AlphaFoldDB" id="A0A975SPE2"/>
<evidence type="ECO:0000313" key="3">
    <source>
        <dbReference type="EMBL" id="QWT50113.1"/>
    </source>
</evidence>
<dbReference type="GO" id="GO:0009399">
    <property type="term" value="P:nitrogen fixation"/>
    <property type="evidence" value="ECO:0007669"/>
    <property type="project" value="UniProtKB-UniRule"/>
</dbReference>
<comment type="similarity">
    <text evidence="2">Belongs to the CowN family.</text>
</comment>
<proteinExistence type="inferred from homology"/>
<protein>
    <recommendedName>
        <fullName evidence="2">N(2)-fixation sustaining protein CowN</fullName>
    </recommendedName>
    <alternativeName>
        <fullName evidence="2">CO weal-nitrogenase</fullName>
    </alternativeName>
</protein>
<dbReference type="InterPro" id="IPR024899">
    <property type="entry name" value="CowN"/>
</dbReference>
<dbReference type="RefSeq" id="WP_216131124.1">
    <property type="nucleotide sequence ID" value="NZ_CP064782.1"/>
</dbReference>
<reference evidence="3" key="1">
    <citation type="submission" date="2020-11" db="EMBL/GenBank/DDBJ databases">
        <title>Azospira inquinata sp. nov.</title>
        <authorList>
            <person name="Moe W.M."/>
            <person name="Mikes M.C."/>
        </authorList>
    </citation>
    <scope>NUCLEOTIDE SEQUENCE</scope>
    <source>
        <strain evidence="3">Azo-3</strain>
    </source>
</reference>
<dbReference type="EMBL" id="CP064782">
    <property type="protein sequence ID" value="QWT50113.1"/>
    <property type="molecule type" value="Genomic_DNA"/>
</dbReference>
<keyword evidence="1 2" id="KW-0535">Nitrogen fixation</keyword>
<dbReference type="KEGG" id="aiq:Azoinq_05825"/>
<evidence type="ECO:0000256" key="2">
    <source>
        <dbReference type="HAMAP-Rule" id="MF_02117"/>
    </source>
</evidence>
<sequence length="95" mass="11297">MAKIDRYESFQGIDCFRNASAVIERVLLHVNGPEKTNIYWEYFVKKIPEGYYSQTPTEDLLYLVCSNTYYIEELFEKFEDQEGLSRLQKCELECC</sequence>
<dbReference type="Proteomes" id="UP000683428">
    <property type="component" value="Chromosome"/>
</dbReference>
<gene>
    <name evidence="2 3" type="primary">cowN</name>
    <name evidence="3" type="ORF">Azoinq_05825</name>
</gene>